<accession>A0A6S7J5X1</accession>
<proteinExistence type="predicted"/>
<keyword evidence="2" id="KW-1185">Reference proteome</keyword>
<dbReference type="AlphaFoldDB" id="A0A6S7J5X1"/>
<evidence type="ECO:0000313" key="1">
    <source>
        <dbReference type="EMBL" id="CAB4025827.1"/>
    </source>
</evidence>
<organism evidence="1 2">
    <name type="scientific">Paramuricea clavata</name>
    <name type="common">Red gorgonian</name>
    <name type="synonym">Violescent sea-whip</name>
    <dbReference type="NCBI Taxonomy" id="317549"/>
    <lineage>
        <taxon>Eukaryota</taxon>
        <taxon>Metazoa</taxon>
        <taxon>Cnidaria</taxon>
        <taxon>Anthozoa</taxon>
        <taxon>Octocorallia</taxon>
        <taxon>Malacalcyonacea</taxon>
        <taxon>Plexauridae</taxon>
        <taxon>Paramuricea</taxon>
    </lineage>
</organism>
<sequence>MESGKNIDMHDIGQEQDGKARGLTAVGAMPRVLLSIWMNFMLRIMQVADQLYTKHDSELHPKQSLIVSTTVLKSPHNTVGVSGSSNCYNDSKKADTDGSILLPPPSSSLFSEALMQGVPMTPEAIGVESSTAGVEGIG</sequence>
<protein>
    <submittedName>
        <fullName evidence="1">Uncharacterized protein</fullName>
    </submittedName>
</protein>
<dbReference type="Proteomes" id="UP001152795">
    <property type="component" value="Unassembled WGS sequence"/>
</dbReference>
<evidence type="ECO:0000313" key="2">
    <source>
        <dbReference type="Proteomes" id="UP001152795"/>
    </source>
</evidence>
<comment type="caution">
    <text evidence="1">The sequence shown here is derived from an EMBL/GenBank/DDBJ whole genome shotgun (WGS) entry which is preliminary data.</text>
</comment>
<reference evidence="1" key="1">
    <citation type="submission" date="2020-04" db="EMBL/GenBank/DDBJ databases">
        <authorList>
            <person name="Alioto T."/>
            <person name="Alioto T."/>
            <person name="Gomez Garrido J."/>
        </authorList>
    </citation>
    <scope>NUCLEOTIDE SEQUENCE</scope>
    <source>
        <strain evidence="1">A484AB</strain>
    </source>
</reference>
<name>A0A6S7J5X1_PARCT</name>
<gene>
    <name evidence="1" type="ORF">PACLA_8A037907</name>
</gene>
<dbReference type="EMBL" id="CACRXK020013842">
    <property type="protein sequence ID" value="CAB4025827.1"/>
    <property type="molecule type" value="Genomic_DNA"/>
</dbReference>